<protein>
    <recommendedName>
        <fullName evidence="4">Lipoprotein</fullName>
    </recommendedName>
</protein>
<accession>A0ABS3NG36</accession>
<dbReference type="RefSeq" id="WP_208005424.1">
    <property type="nucleotide sequence ID" value="NZ_JAGDFX010000007.1"/>
</dbReference>
<dbReference type="PROSITE" id="PS51257">
    <property type="entry name" value="PROKAR_LIPOPROTEIN"/>
    <property type="match status" value="1"/>
</dbReference>
<proteinExistence type="predicted"/>
<feature type="chain" id="PRO_5046897377" description="Lipoprotein" evidence="1">
    <location>
        <begin position="21"/>
        <end position="212"/>
    </location>
</feature>
<keyword evidence="1" id="KW-0732">Signal</keyword>
<comment type="caution">
    <text evidence="2">The sequence shown here is derived from an EMBL/GenBank/DDBJ whole genome shotgun (WGS) entry which is preliminary data.</text>
</comment>
<dbReference type="EMBL" id="JAGDFX010000007">
    <property type="protein sequence ID" value="MBO1519551.1"/>
    <property type="molecule type" value="Genomic_DNA"/>
</dbReference>
<sequence length="212" mass="23525">MYKLILVVSFLFSMAGCAFTDTEALLQSMYNVPSSGSSKFDGTKYIRMSNVVCNSVMFELYQDTKKAERGLVLLESGTTEIENIGDGKSLHFKLDGELYSYNTGDVVTEHDTVPMGQRLNIPFSHKTYIIPEKVIRQAAGSEEFLVKLDLANGTFIEGTCSPLTLAQAKDQDTKPGNYSAPNITQEHVDTANRISAQNGFREFVEMMDSTAW</sequence>
<feature type="signal peptide" evidence="1">
    <location>
        <begin position="1"/>
        <end position="20"/>
    </location>
</feature>
<reference evidence="2 3" key="1">
    <citation type="submission" date="2021-03" db="EMBL/GenBank/DDBJ databases">
        <title>Oceanisphaera sp. nov., isolated from the intestine.</title>
        <authorList>
            <person name="Zhao L.-H."/>
            <person name="Shi L.-F."/>
        </authorList>
    </citation>
    <scope>NUCLEOTIDE SEQUENCE [LARGE SCALE GENOMIC DNA]</scope>
    <source>
        <strain evidence="2 3">DM8</strain>
    </source>
</reference>
<name>A0ABS3NG36_9GAMM</name>
<evidence type="ECO:0000313" key="2">
    <source>
        <dbReference type="EMBL" id="MBO1519551.1"/>
    </source>
</evidence>
<organism evidence="2 3">
    <name type="scientific">Oceanisphaera pacifica</name>
    <dbReference type="NCBI Taxonomy" id="2818389"/>
    <lineage>
        <taxon>Bacteria</taxon>
        <taxon>Pseudomonadati</taxon>
        <taxon>Pseudomonadota</taxon>
        <taxon>Gammaproteobacteria</taxon>
        <taxon>Aeromonadales</taxon>
        <taxon>Aeromonadaceae</taxon>
        <taxon>Oceanisphaera</taxon>
    </lineage>
</organism>
<keyword evidence="3" id="KW-1185">Reference proteome</keyword>
<dbReference type="Proteomes" id="UP000664882">
    <property type="component" value="Unassembled WGS sequence"/>
</dbReference>
<evidence type="ECO:0000256" key="1">
    <source>
        <dbReference type="SAM" id="SignalP"/>
    </source>
</evidence>
<evidence type="ECO:0008006" key="4">
    <source>
        <dbReference type="Google" id="ProtNLM"/>
    </source>
</evidence>
<gene>
    <name evidence="2" type="ORF">J3U76_07920</name>
</gene>
<evidence type="ECO:0000313" key="3">
    <source>
        <dbReference type="Proteomes" id="UP000664882"/>
    </source>
</evidence>